<evidence type="ECO:0000313" key="2">
    <source>
        <dbReference type="EMBL" id="NYF43422.1"/>
    </source>
</evidence>
<dbReference type="EMBL" id="JACCCO010000003">
    <property type="protein sequence ID" value="NYF43422.1"/>
    <property type="molecule type" value="Genomic_DNA"/>
</dbReference>
<keyword evidence="3" id="KW-1185">Reference proteome</keyword>
<feature type="signal peptide" evidence="1">
    <location>
        <begin position="1"/>
        <end position="18"/>
    </location>
</feature>
<feature type="chain" id="PRO_5038414284" evidence="1">
    <location>
        <begin position="19"/>
        <end position="317"/>
    </location>
</feature>
<dbReference type="PROSITE" id="PS51257">
    <property type="entry name" value="PROKAR_LIPOPROTEIN"/>
    <property type="match status" value="1"/>
</dbReference>
<keyword evidence="1" id="KW-0732">Signal</keyword>
<evidence type="ECO:0000313" key="3">
    <source>
        <dbReference type="Proteomes" id="UP000576393"/>
    </source>
</evidence>
<proteinExistence type="predicted"/>
<protein>
    <submittedName>
        <fullName evidence="2">Uncharacterized protein</fullName>
    </submittedName>
</protein>
<comment type="caution">
    <text evidence="2">The sequence shown here is derived from an EMBL/GenBank/DDBJ whole genome shotgun (WGS) entry which is preliminary data.</text>
</comment>
<dbReference type="RefSeq" id="WP_179826926.1">
    <property type="nucleotide sequence ID" value="NZ_JACCCO010000003.1"/>
</dbReference>
<reference evidence="2 3" key="1">
    <citation type="submission" date="2020-07" db="EMBL/GenBank/DDBJ databases">
        <title>Sequencing the genomes of 1000 actinobacteria strains.</title>
        <authorList>
            <person name="Klenk H.-P."/>
        </authorList>
    </citation>
    <scope>NUCLEOTIDE SEQUENCE [LARGE SCALE GENOMIC DNA]</scope>
    <source>
        <strain evidence="2 3">DSM 45763</strain>
    </source>
</reference>
<evidence type="ECO:0000256" key="1">
    <source>
        <dbReference type="SAM" id="SignalP"/>
    </source>
</evidence>
<dbReference type="AlphaFoldDB" id="A0A852V0X9"/>
<gene>
    <name evidence="2" type="ORF">HDA43_005649</name>
</gene>
<dbReference type="Proteomes" id="UP000576393">
    <property type="component" value="Unassembled WGS sequence"/>
</dbReference>
<accession>A0A852V0X9</accession>
<organism evidence="2 3">
    <name type="scientific">Streptosporangium sandarakinum</name>
    <dbReference type="NCBI Taxonomy" id="1260955"/>
    <lineage>
        <taxon>Bacteria</taxon>
        <taxon>Bacillati</taxon>
        <taxon>Actinomycetota</taxon>
        <taxon>Actinomycetes</taxon>
        <taxon>Streptosporangiales</taxon>
        <taxon>Streptosporangiaceae</taxon>
        <taxon>Streptosporangium</taxon>
    </lineage>
</organism>
<name>A0A852V0X9_9ACTN</name>
<sequence length="317" mass="32802">MRPLRWIGAALAAIVACAVTVQIARSVSGGPPVPASCPQRWDGEGIGGWVPAAAGIDGADEVLVPGSPVQALICAYPGDNGHPGGERLAGTRTLTDQAGVMARDLAYLPVTDSPRGGPCTLIGGPMTNYLIRFAYPDGRALWVGSAEEVNSCVTTTNGTVGTRSYVGPGVTAAYRTGVWKPVRPDDPCRDFAGRRDQDERMVPEGAVSVVVCGRITGSGRPPRREHGGQAARGLAAALNSLDTRPSDNMCQGGEGTDDREFRLMFGYPDGPPADVSISMGCVPGVDNGLLQADLDGSVRDQVIRLAPPPAGDQEGSG</sequence>